<evidence type="ECO:0000256" key="1">
    <source>
        <dbReference type="ARBA" id="ARBA00004370"/>
    </source>
</evidence>
<dbReference type="Proteomes" id="UP000309340">
    <property type="component" value="Unassembled WGS sequence"/>
</dbReference>
<gene>
    <name evidence="8" type="ORF">B0A55_10547</name>
</gene>
<dbReference type="PANTHER" id="PTHR11863">
    <property type="entry name" value="STEROL DESATURASE"/>
    <property type="match status" value="1"/>
</dbReference>
<reference evidence="8 9" key="1">
    <citation type="submission" date="2017-03" db="EMBL/GenBank/DDBJ databases">
        <title>Genomes of endolithic fungi from Antarctica.</title>
        <authorList>
            <person name="Coleine C."/>
            <person name="Masonjones S."/>
            <person name="Stajich J.E."/>
        </authorList>
    </citation>
    <scope>NUCLEOTIDE SEQUENCE [LARGE SCALE GENOMIC DNA]</scope>
    <source>
        <strain evidence="8 9">CCFEE 5184</strain>
    </source>
</reference>
<comment type="caution">
    <text evidence="8">The sequence shown here is derived from an EMBL/GenBank/DDBJ whole genome shotgun (WGS) entry which is preliminary data.</text>
</comment>
<dbReference type="AlphaFoldDB" id="A0A4U0WM88"/>
<comment type="subcellular location">
    <subcellularLocation>
        <location evidence="1">Membrane</location>
    </subcellularLocation>
</comment>
<accession>A0A4U0WM88</accession>
<keyword evidence="3 6" id="KW-1133">Transmembrane helix</keyword>
<proteinExistence type="predicted"/>
<evidence type="ECO:0000256" key="6">
    <source>
        <dbReference type="SAM" id="Phobius"/>
    </source>
</evidence>
<evidence type="ECO:0000256" key="4">
    <source>
        <dbReference type="ARBA" id="ARBA00023136"/>
    </source>
</evidence>
<dbReference type="Pfam" id="PF04116">
    <property type="entry name" value="FA_hydroxylase"/>
    <property type="match status" value="1"/>
</dbReference>
<dbReference type="STRING" id="329884.A0A4U0WM88"/>
<dbReference type="Gene3D" id="3.40.50.720">
    <property type="entry name" value="NAD(P)-binding Rossmann-like Domain"/>
    <property type="match status" value="1"/>
</dbReference>
<keyword evidence="9" id="KW-1185">Reference proteome</keyword>
<feature type="region of interest" description="Disordered" evidence="5">
    <location>
        <begin position="393"/>
        <end position="418"/>
    </location>
</feature>
<feature type="region of interest" description="Disordered" evidence="5">
    <location>
        <begin position="441"/>
        <end position="469"/>
    </location>
</feature>
<keyword evidence="4 6" id="KW-0472">Membrane</keyword>
<dbReference type="EMBL" id="NAJQ01000877">
    <property type="protein sequence ID" value="TKA64071.1"/>
    <property type="molecule type" value="Genomic_DNA"/>
</dbReference>
<feature type="domain" description="Fatty acid hydroxylase" evidence="7">
    <location>
        <begin position="203"/>
        <end position="338"/>
    </location>
</feature>
<dbReference type="OrthoDB" id="408954at2759"/>
<protein>
    <recommendedName>
        <fullName evidence="7">Fatty acid hydroxylase domain-containing protein</fullName>
    </recommendedName>
</protein>
<evidence type="ECO:0000259" key="7">
    <source>
        <dbReference type="Pfam" id="PF04116"/>
    </source>
</evidence>
<evidence type="ECO:0000313" key="9">
    <source>
        <dbReference type="Proteomes" id="UP000309340"/>
    </source>
</evidence>
<evidence type="ECO:0000256" key="5">
    <source>
        <dbReference type="SAM" id="MobiDB-lite"/>
    </source>
</evidence>
<evidence type="ECO:0000256" key="2">
    <source>
        <dbReference type="ARBA" id="ARBA00022692"/>
    </source>
</evidence>
<feature type="transmembrane region" description="Helical" evidence="6">
    <location>
        <begin position="191"/>
        <end position="216"/>
    </location>
</feature>
<organism evidence="8 9">
    <name type="scientific">Friedmanniomyces simplex</name>
    <dbReference type="NCBI Taxonomy" id="329884"/>
    <lineage>
        <taxon>Eukaryota</taxon>
        <taxon>Fungi</taxon>
        <taxon>Dikarya</taxon>
        <taxon>Ascomycota</taxon>
        <taxon>Pezizomycotina</taxon>
        <taxon>Dothideomycetes</taxon>
        <taxon>Dothideomycetidae</taxon>
        <taxon>Mycosphaerellales</taxon>
        <taxon>Teratosphaeriaceae</taxon>
        <taxon>Friedmanniomyces</taxon>
    </lineage>
</organism>
<dbReference type="SUPFAM" id="SSF51735">
    <property type="entry name" value="NAD(P)-binding Rossmann-fold domains"/>
    <property type="match status" value="1"/>
</dbReference>
<feature type="transmembrane region" description="Helical" evidence="6">
    <location>
        <begin position="32"/>
        <end position="52"/>
    </location>
</feature>
<dbReference type="GO" id="GO:0008610">
    <property type="term" value="P:lipid biosynthetic process"/>
    <property type="evidence" value="ECO:0007669"/>
    <property type="project" value="InterPro"/>
</dbReference>
<evidence type="ECO:0000256" key="3">
    <source>
        <dbReference type="ARBA" id="ARBA00022989"/>
    </source>
</evidence>
<feature type="compositionally biased region" description="Basic residues" evidence="5">
    <location>
        <begin position="451"/>
        <end position="460"/>
    </location>
</feature>
<evidence type="ECO:0000313" key="8">
    <source>
        <dbReference type="EMBL" id="TKA64071.1"/>
    </source>
</evidence>
<sequence>MTNATLAYDLPPLPSYTLHPLPPLIPGIPDGYLAPVLLVIAYWAVSGIFHLIDEWDLFPQYRLHTPAEVLKRNHVSRWDVLRDVVLQQIIQTAVGLGLTLIDPEPTFGKEVYDIAVWAQRIRIAQRAIPPVLATVGVDASSLASRMSSSHASLSSALLGGIYPTLTQPLLLHGQPVTVPAFASWELLAGRTIYHLLIPALQFITAICIVDTWQYFLHRAMHMNKYLYTTFHSRHHRLYVPYAYGALYNHPFEGFLLDTLGAGLAYLLTGMTCRQSMWFFTLSTIKTVDDHCGYAIPWDPLQHLTGNNAGYHDVHHQSWGIKTNFSQPFFTFWDRVLGTKWVGGDVSARYERAKIAAQRKADRDVQAITGSEAVESKQASTAKPYANDAAHATSAARSAHSVAEPRVPAGKATHQALGSRQQILDDRQSGGISVLAEETAEEVRAQQQQQQKPRRSLRKRTTSSGLGLKGFADRVGESLHGKSSGVLGVDTFGDIGTAMRRYEYPALWSMKLHMPNKNTPFGDKKQSGFSVRGTVRDSTKNAWIQARFDEKYGIGKHELVKVKGLSAEGAPDEAVKGSLRLWNTSRHLSLSPGPNIVVNNAIAFTMHALHAAAKEKPAKHFVLTSSAAAAN</sequence>
<dbReference type="GO" id="GO:0016020">
    <property type="term" value="C:membrane"/>
    <property type="evidence" value="ECO:0007669"/>
    <property type="project" value="UniProtKB-SubCell"/>
</dbReference>
<dbReference type="InterPro" id="IPR050307">
    <property type="entry name" value="Sterol_Desaturase_Related"/>
</dbReference>
<name>A0A4U0WM88_9PEZI</name>
<dbReference type="InterPro" id="IPR036291">
    <property type="entry name" value="NAD(P)-bd_dom_sf"/>
</dbReference>
<dbReference type="GO" id="GO:0005506">
    <property type="term" value="F:iron ion binding"/>
    <property type="evidence" value="ECO:0007669"/>
    <property type="project" value="InterPro"/>
</dbReference>
<keyword evidence="2 6" id="KW-0812">Transmembrane</keyword>
<dbReference type="GO" id="GO:0016491">
    <property type="term" value="F:oxidoreductase activity"/>
    <property type="evidence" value="ECO:0007669"/>
    <property type="project" value="InterPro"/>
</dbReference>
<dbReference type="InterPro" id="IPR006694">
    <property type="entry name" value="Fatty_acid_hydroxylase"/>
</dbReference>